<dbReference type="InterPro" id="IPR002347">
    <property type="entry name" value="SDR_fam"/>
</dbReference>
<organism evidence="5 6">
    <name type="scientific">Actinacidiphila cocklensis</name>
    <dbReference type="NCBI Taxonomy" id="887465"/>
    <lineage>
        <taxon>Bacteria</taxon>
        <taxon>Bacillati</taxon>
        <taxon>Actinomycetota</taxon>
        <taxon>Actinomycetes</taxon>
        <taxon>Kitasatosporales</taxon>
        <taxon>Streptomycetaceae</taxon>
        <taxon>Actinacidiphila</taxon>
    </lineage>
</organism>
<dbReference type="Proteomes" id="UP001152519">
    <property type="component" value="Unassembled WGS sequence"/>
</dbReference>
<comment type="similarity">
    <text evidence="1 3">Belongs to the short-chain dehydrogenases/reductases (SDR) family.</text>
</comment>
<dbReference type="AlphaFoldDB" id="A0A9W4GMW3"/>
<evidence type="ECO:0000256" key="1">
    <source>
        <dbReference type="ARBA" id="ARBA00006484"/>
    </source>
</evidence>
<dbReference type="CDD" id="cd05233">
    <property type="entry name" value="SDR_c"/>
    <property type="match status" value="1"/>
</dbReference>
<evidence type="ECO:0000256" key="3">
    <source>
        <dbReference type="RuleBase" id="RU000363"/>
    </source>
</evidence>
<dbReference type="Pfam" id="PF00106">
    <property type="entry name" value="adh_short"/>
    <property type="match status" value="1"/>
</dbReference>
<keyword evidence="2 5" id="KW-0560">Oxidoreductase</keyword>
<dbReference type="PANTHER" id="PTHR42879">
    <property type="entry name" value="3-OXOACYL-(ACYL-CARRIER-PROTEIN) REDUCTASE"/>
    <property type="match status" value="1"/>
</dbReference>
<keyword evidence="6" id="KW-1185">Reference proteome</keyword>
<dbReference type="FunFam" id="3.40.50.720:FF:000084">
    <property type="entry name" value="Short-chain dehydrogenase reductase"/>
    <property type="match status" value="1"/>
</dbReference>
<gene>
    <name evidence="5" type="primary">yvaG</name>
    <name evidence="5" type="ORF">SCOCK_10201</name>
</gene>
<dbReference type="InterPro" id="IPR057326">
    <property type="entry name" value="KR_dom"/>
</dbReference>
<name>A0A9W4GMW3_9ACTN</name>
<accession>A0A9W4GMW3</accession>
<dbReference type="SMART" id="SM00822">
    <property type="entry name" value="PKS_KR"/>
    <property type="match status" value="1"/>
</dbReference>
<dbReference type="InterPro" id="IPR050259">
    <property type="entry name" value="SDR"/>
</dbReference>
<evidence type="ECO:0000313" key="5">
    <source>
        <dbReference type="EMBL" id="CAG6390733.1"/>
    </source>
</evidence>
<dbReference type="EMBL" id="CAJSLV010000001">
    <property type="protein sequence ID" value="CAG6390733.1"/>
    <property type="molecule type" value="Genomic_DNA"/>
</dbReference>
<evidence type="ECO:0000313" key="6">
    <source>
        <dbReference type="Proteomes" id="UP001152519"/>
    </source>
</evidence>
<feature type="domain" description="Ketoreductase" evidence="4">
    <location>
        <begin position="17"/>
        <end position="160"/>
    </location>
</feature>
<dbReference type="PRINTS" id="PR00080">
    <property type="entry name" value="SDRFAMILY"/>
</dbReference>
<comment type="caution">
    <text evidence="5">The sequence shown here is derived from an EMBL/GenBank/DDBJ whole genome shotgun (WGS) entry which is preliminary data.</text>
</comment>
<dbReference type="GO" id="GO:0016491">
    <property type="term" value="F:oxidoreductase activity"/>
    <property type="evidence" value="ECO:0007669"/>
    <property type="project" value="UniProtKB-KW"/>
</dbReference>
<protein>
    <submittedName>
        <fullName evidence="5">Uncharacterized oxidoreductase YvaG</fullName>
        <ecNumber evidence="5">1.-.-.-</ecNumber>
    </submittedName>
</protein>
<dbReference type="SUPFAM" id="SSF51735">
    <property type="entry name" value="NAD(P)-binding Rossmann-fold domains"/>
    <property type="match status" value="1"/>
</dbReference>
<evidence type="ECO:0000256" key="2">
    <source>
        <dbReference type="ARBA" id="ARBA00023002"/>
    </source>
</evidence>
<dbReference type="Gene3D" id="3.40.50.720">
    <property type="entry name" value="NAD(P)-binding Rossmann-like Domain"/>
    <property type="match status" value="1"/>
</dbReference>
<reference evidence="5" key="1">
    <citation type="submission" date="2021-05" db="EMBL/GenBank/DDBJ databases">
        <authorList>
            <person name="Arsene-Ploetze F."/>
        </authorList>
    </citation>
    <scope>NUCLEOTIDE SEQUENCE</scope>
    <source>
        <strain evidence="5">DSM 42138</strain>
    </source>
</reference>
<dbReference type="PRINTS" id="PR00081">
    <property type="entry name" value="GDHRDH"/>
</dbReference>
<dbReference type="InterPro" id="IPR036291">
    <property type="entry name" value="NAD(P)-bd_dom_sf"/>
</dbReference>
<evidence type="ECO:0000259" key="4">
    <source>
        <dbReference type="SMART" id="SM00822"/>
    </source>
</evidence>
<proteinExistence type="inferred from homology"/>
<dbReference type="EC" id="1.-.-.-" evidence="5"/>
<sequence>MTPTSPGGAPVSAAPRRTVLVTGSTSGIGEAIAAAFARDGADVVVNGRDPDRTKAAAERIRAVGGHGEVRAVAADVGSAEGVRILTDAAPDVDVLVNNAGIFGARPAFEITDEEWNLYFATNVLSGVRLTRHYAPRMVERGWGRVVFISSESAISTPREMIHYGTTKTAQLAVARGFAQEVAGTGVTVNTVLPGPTLTPGVEVFIADRFGDGVPFAEAERRFIAEERPTSLLGRLIRPEEVASLVHYLGSDGASATTGAALRVDGGVVNGIIP</sequence>